<dbReference type="Proteomes" id="UP001180754">
    <property type="component" value="Unassembled WGS sequence"/>
</dbReference>
<keyword evidence="2" id="KW-1185">Reference proteome</keyword>
<evidence type="ECO:0000313" key="2">
    <source>
        <dbReference type="Proteomes" id="UP001180754"/>
    </source>
</evidence>
<accession>A0ABU2XKT7</accession>
<dbReference type="EMBL" id="JAVRFD010000011">
    <property type="protein sequence ID" value="MDT0545695.1"/>
    <property type="molecule type" value="Genomic_DNA"/>
</dbReference>
<dbReference type="RefSeq" id="WP_311726173.1">
    <property type="nucleotide sequence ID" value="NZ_JAVRFD010000011.1"/>
</dbReference>
<reference evidence="1" key="1">
    <citation type="submission" date="2024-05" db="EMBL/GenBank/DDBJ databases">
        <title>30 novel species of actinomycetes from the DSMZ collection.</title>
        <authorList>
            <person name="Nouioui I."/>
        </authorList>
    </citation>
    <scope>NUCLEOTIDE SEQUENCE</scope>
    <source>
        <strain evidence="1">DSM 41529</strain>
    </source>
</reference>
<protein>
    <submittedName>
        <fullName evidence="1">Uncharacterized protein</fullName>
    </submittedName>
</protein>
<gene>
    <name evidence="1" type="ORF">RND15_23720</name>
</gene>
<organism evidence="1 2">
    <name type="scientific">Streptomyces lonegramiae</name>
    <dbReference type="NCBI Taxonomy" id="3075524"/>
    <lineage>
        <taxon>Bacteria</taxon>
        <taxon>Bacillati</taxon>
        <taxon>Actinomycetota</taxon>
        <taxon>Actinomycetes</taxon>
        <taxon>Kitasatosporales</taxon>
        <taxon>Streptomycetaceae</taxon>
        <taxon>Streptomyces</taxon>
    </lineage>
</organism>
<proteinExistence type="predicted"/>
<sequence>MTVPAGARRLSPYCALYTAEPDTTPAEIHAFCKGPGEVRAAPIPPAAQGALIFTVRCDCDCHQTPPIEALKADAT</sequence>
<comment type="caution">
    <text evidence="1">The sequence shown here is derived from an EMBL/GenBank/DDBJ whole genome shotgun (WGS) entry which is preliminary data.</text>
</comment>
<evidence type="ECO:0000313" key="1">
    <source>
        <dbReference type="EMBL" id="MDT0545695.1"/>
    </source>
</evidence>
<name>A0ABU2XKT7_9ACTN</name>